<dbReference type="SUPFAM" id="SSF117281">
    <property type="entry name" value="Kelch motif"/>
    <property type="match status" value="1"/>
</dbReference>
<proteinExistence type="predicted"/>
<dbReference type="AlphaFoldDB" id="F8GM99"/>
<name>F8GM99_CUPNN</name>
<sequence>MTGTNSAGSATARVQIEVRDGTVAPTGLAYQALAVIFTVGDPVAASGPTSSGGAITHYSIAPALPAGLAFDAQTGVISGTPAAAAAQALYIITGTNSAGSTTTELRMEVQAAVAPPASLQYGNTAALYVVGEVIVPNPPQVTGGAVASFSVAPALPGGLSLNTQTGVIAGTPQSVQMQASYTITASNRAGSVQAQVRISVTARGSWVAAAPMPQAKHYHTATLLADGKVLTAGGIGAGGVTTGAALYDSSVNAWSATGSLGMPRYEHTATRLLNGKVLVAGGASGISTPLASAELFDPATGTWTPTGSLAAARVRHTATLLPDGRVLVIGGNQSGVAPLSTAELYDPALGAWTVASMTLTTPRTQHAATLLPDGATVLVVGGLNSTGAVLSAELFPASGSGASVTVPFPGGSHNVVQSVLLGSGKVLVVGDFASAPQAWVYGPATSGWTGSTMNARRLLPALILLADGRVLAVGGSLPASAEIYHPDANAWTAAASVSVPLSGVAAALLPDGRVLVTGGADGGVESDATELYLP</sequence>
<accession>F8GM99</accession>
<dbReference type="SUPFAM" id="SSF49313">
    <property type="entry name" value="Cadherin-like"/>
    <property type="match status" value="2"/>
</dbReference>
<dbReference type="PANTHER" id="PTHR46344">
    <property type="entry name" value="OS02G0202900 PROTEIN"/>
    <property type="match status" value="1"/>
</dbReference>
<dbReference type="InterPro" id="IPR011043">
    <property type="entry name" value="Gal_Oxase/kelch_b-propeller"/>
</dbReference>
<dbReference type="KEGG" id="cnc:CNE_2c11520"/>
<protein>
    <submittedName>
        <fullName evidence="3">Uncharacterized protein</fullName>
    </submittedName>
</protein>
<dbReference type="Pfam" id="PF05345">
    <property type="entry name" value="He_PIG"/>
    <property type="match status" value="2"/>
</dbReference>
<dbReference type="InterPro" id="IPR037293">
    <property type="entry name" value="Gal_Oxidase_central_sf"/>
</dbReference>
<evidence type="ECO:0000256" key="1">
    <source>
        <dbReference type="ARBA" id="ARBA00022441"/>
    </source>
</evidence>
<dbReference type="SMART" id="SM00612">
    <property type="entry name" value="Kelch"/>
    <property type="match status" value="4"/>
</dbReference>
<keyword evidence="1" id="KW-0880">Kelch repeat</keyword>
<dbReference type="InterPro" id="IPR015919">
    <property type="entry name" value="Cadherin-like_sf"/>
</dbReference>
<dbReference type="Pfam" id="PF01344">
    <property type="entry name" value="Kelch_1"/>
    <property type="match status" value="1"/>
</dbReference>
<dbReference type="InterPro" id="IPR015915">
    <property type="entry name" value="Kelch-typ_b-propeller"/>
</dbReference>
<evidence type="ECO:0000313" key="3">
    <source>
        <dbReference type="EMBL" id="AEI80118.1"/>
    </source>
</evidence>
<organism evidence="3 4">
    <name type="scientific">Cupriavidus necator (strain ATCC 43291 / DSM 13513 / CCUG 52238 / LMG 8453 / N-1)</name>
    <name type="common">Ralstonia eutropha</name>
    <dbReference type="NCBI Taxonomy" id="1042878"/>
    <lineage>
        <taxon>Bacteria</taxon>
        <taxon>Pseudomonadati</taxon>
        <taxon>Pseudomonadota</taxon>
        <taxon>Betaproteobacteria</taxon>
        <taxon>Burkholderiales</taxon>
        <taxon>Burkholderiaceae</taxon>
        <taxon>Cupriavidus</taxon>
    </lineage>
</organism>
<gene>
    <name evidence="3" type="ordered locus">CNE_2c11520</name>
</gene>
<evidence type="ECO:0000313" key="4">
    <source>
        <dbReference type="Proteomes" id="UP000006798"/>
    </source>
</evidence>
<dbReference type="Proteomes" id="UP000006798">
    <property type="component" value="Chromosome 2"/>
</dbReference>
<dbReference type="GO" id="GO:0005509">
    <property type="term" value="F:calcium ion binding"/>
    <property type="evidence" value="ECO:0007669"/>
    <property type="project" value="InterPro"/>
</dbReference>
<dbReference type="PANTHER" id="PTHR46344:SF27">
    <property type="entry name" value="KELCH REPEAT SUPERFAMILY PROTEIN"/>
    <property type="match status" value="1"/>
</dbReference>
<reference evidence="3 4" key="1">
    <citation type="journal article" date="2011" name="J. Bacteriol.">
        <title>Complete genome sequence of the type strain Cupriavidus necator N-1.</title>
        <authorList>
            <person name="Poehlein A."/>
            <person name="Kusian B."/>
            <person name="Friedrich B."/>
            <person name="Daniel R."/>
            <person name="Bowien B."/>
        </authorList>
    </citation>
    <scope>NUCLEOTIDE SEQUENCE [LARGE SCALE GENOMIC DNA]</scope>
    <source>
        <strain evidence="4">ATCC 43291 / DSM 13513 / CCUG 52238 / LMG 8453 / N-1</strain>
    </source>
</reference>
<dbReference type="Gene3D" id="2.60.40.10">
    <property type="entry name" value="Immunoglobulins"/>
    <property type="match status" value="2"/>
</dbReference>
<dbReference type="GO" id="GO:0016020">
    <property type="term" value="C:membrane"/>
    <property type="evidence" value="ECO:0007669"/>
    <property type="project" value="InterPro"/>
</dbReference>
<dbReference type="InterPro" id="IPR013783">
    <property type="entry name" value="Ig-like_fold"/>
</dbReference>
<dbReference type="InterPro" id="IPR006652">
    <property type="entry name" value="Kelch_1"/>
</dbReference>
<dbReference type="HOGENOM" id="CLU_414864_0_0_4"/>
<dbReference type="SUPFAM" id="SSF50965">
    <property type="entry name" value="Galactose oxidase, central domain"/>
    <property type="match status" value="1"/>
</dbReference>
<dbReference type="Gene3D" id="2.130.10.80">
    <property type="entry name" value="Galactose oxidase/kelch, beta-propeller"/>
    <property type="match status" value="3"/>
</dbReference>
<evidence type="ECO:0000256" key="2">
    <source>
        <dbReference type="ARBA" id="ARBA00022737"/>
    </source>
</evidence>
<dbReference type="EMBL" id="CP002878">
    <property type="protein sequence ID" value="AEI80118.1"/>
    <property type="molecule type" value="Genomic_DNA"/>
</dbReference>
<keyword evidence="2" id="KW-0677">Repeat</keyword>